<dbReference type="OrthoDB" id="9794241at2"/>
<dbReference type="AlphaFoldDB" id="Q0EY85"/>
<dbReference type="PANTHER" id="PTHR36452">
    <property type="entry name" value="CHROMOSOME 12, WHOLE GENOME SHOTGUN SEQUENCE"/>
    <property type="match status" value="1"/>
</dbReference>
<reference evidence="1 2" key="1">
    <citation type="submission" date="2006-09" db="EMBL/GenBank/DDBJ databases">
        <authorList>
            <person name="Emerson D."/>
            <person name="Ferriera S."/>
            <person name="Johnson J."/>
            <person name="Kravitz S."/>
            <person name="Halpern A."/>
            <person name="Remington K."/>
            <person name="Beeson K."/>
            <person name="Tran B."/>
            <person name="Rogers Y.-H."/>
            <person name="Friedman R."/>
            <person name="Venter J.C."/>
        </authorList>
    </citation>
    <scope>NUCLEOTIDE SEQUENCE [LARGE SCALE GENOMIC DNA]</scope>
    <source>
        <strain evidence="1 2">PV-1</strain>
    </source>
</reference>
<dbReference type="HOGENOM" id="CLU_036742_2_0_0"/>
<dbReference type="InterPro" id="IPR015996">
    <property type="entry name" value="UCP028451"/>
</dbReference>
<dbReference type="PANTHER" id="PTHR36452:SF1">
    <property type="entry name" value="DUF2461 DOMAIN-CONTAINING PROTEIN"/>
    <property type="match status" value="1"/>
</dbReference>
<dbReference type="eggNOG" id="COG5587">
    <property type="taxonomic scope" value="Bacteria"/>
</dbReference>
<dbReference type="NCBIfam" id="TIGR02453">
    <property type="entry name" value="TIGR02453 family protein"/>
    <property type="match status" value="1"/>
</dbReference>
<name>Q0EY85_9PROT</name>
<dbReference type="InParanoid" id="Q0EY85"/>
<organism evidence="1 2">
    <name type="scientific">Mariprofundus ferrooxydans PV-1</name>
    <dbReference type="NCBI Taxonomy" id="314345"/>
    <lineage>
        <taxon>Bacteria</taxon>
        <taxon>Pseudomonadati</taxon>
        <taxon>Pseudomonadota</taxon>
        <taxon>Candidatius Mariprofundia</taxon>
        <taxon>Mariprofundales</taxon>
        <taxon>Mariprofundaceae</taxon>
        <taxon>Mariprofundus</taxon>
    </lineage>
</organism>
<evidence type="ECO:0000313" key="1">
    <source>
        <dbReference type="EMBL" id="EAU54307.1"/>
    </source>
</evidence>
<dbReference type="Proteomes" id="UP000005297">
    <property type="component" value="Unassembled WGS sequence"/>
</dbReference>
<keyword evidence="2" id="KW-1185">Reference proteome</keyword>
<comment type="caution">
    <text evidence="1">The sequence shown here is derived from an EMBL/GenBank/DDBJ whole genome shotgun (WGS) entry which is preliminary data.</text>
</comment>
<dbReference type="InterPro" id="IPR012808">
    <property type="entry name" value="CHP02453"/>
</dbReference>
<protein>
    <recommendedName>
        <fullName evidence="3">TIGR02453 family protein</fullName>
    </recommendedName>
</protein>
<gene>
    <name evidence="1" type="ORF">SPV1_06084</name>
</gene>
<dbReference type="EMBL" id="AATS01000010">
    <property type="protein sequence ID" value="EAU54307.1"/>
    <property type="molecule type" value="Genomic_DNA"/>
</dbReference>
<dbReference type="RefSeq" id="WP_009851510.1">
    <property type="nucleotide sequence ID" value="NZ_DS022295.1"/>
</dbReference>
<dbReference type="PIRSF" id="PIRSF028451">
    <property type="entry name" value="UCP028451"/>
    <property type="match status" value="1"/>
</dbReference>
<proteinExistence type="predicted"/>
<evidence type="ECO:0008006" key="3">
    <source>
        <dbReference type="Google" id="ProtNLM"/>
    </source>
</evidence>
<dbReference type="Pfam" id="PF09365">
    <property type="entry name" value="DUF2461"/>
    <property type="match status" value="1"/>
</dbReference>
<evidence type="ECO:0000313" key="2">
    <source>
        <dbReference type="Proteomes" id="UP000005297"/>
    </source>
</evidence>
<accession>Q0EY85</accession>
<sequence length="227" mass="26030">MAESFSPDTIAYLEALAANNNRDWFNENKQRYEQHVREPALSFIEAVGQRLPEFSPHFRADARKMGGSLMRVYRDSRFSKDKTPYKTNIGIQFRHEAGKDVHAPGYYMHISPSECFIGAGIWHPPADALLKIRQFIADEPDLWLAARDDEAFSRWFYLDGDSLKTAPRGFDKTHPLIEDIRRKDFIGISDIAPVLIEQADLADIACDYFIAAAPLMQFLCRALRLPY</sequence>